<dbReference type="Pfam" id="PF11150">
    <property type="entry name" value="DUF2927"/>
    <property type="match status" value="1"/>
</dbReference>
<sequence>MWGRGLALALPLLAAACAELPAPASPERPQAQSVTVARFPTQIRPQGVARSNRMLANDILELAFQLENGDPLPGLLRYERPVRIALRSEGLRAYRPEIDGLIARLRAEAGIDIALTGDVARADMHIQLVPSAQMNRVAPGAACFIAPGVDGWEVFRKQGRRNRTDWRDLRTMGTVGIFIPDDSPPQEVRDCLHEEVAQALGPVNDVYRLSDTVFNDDNFHSVLTPFDMTVLRTIYQPEFRSGMPRAAMAAQLPRVLARTNPKGGRAPVAEAATNARWDEAIEQALDRRNRRGTRENGARAAVQLGQAMRPQDHRLGVSHLALGRLYLRQDASAATLQFVRAYDMFRRAAGGVDIRAAQAAMHLAVVALADGQNDIAFSLAEEALPAARAAENALLLSGLHAIQAAVFEARGQMQSAAAAQEDSLKWARFAFGPSSAAIREAQDQIDAFAEAALLQTREERP</sequence>
<reference evidence="2 3" key="1">
    <citation type="submission" date="2019-12" db="EMBL/GenBank/DDBJ databases">
        <title>Strain KN286 was isolated from seawater, which was collected from Caroline Seamount in the tropical western Pacific.</title>
        <authorList>
            <person name="Wang Q."/>
        </authorList>
    </citation>
    <scope>NUCLEOTIDE SEQUENCE [LARGE SCALE GENOMIC DNA]</scope>
    <source>
        <strain evidence="2 3">KN286</strain>
    </source>
</reference>
<keyword evidence="3" id="KW-1185">Reference proteome</keyword>
<evidence type="ECO:0000313" key="3">
    <source>
        <dbReference type="Proteomes" id="UP000436016"/>
    </source>
</evidence>
<evidence type="ECO:0000256" key="1">
    <source>
        <dbReference type="SAM" id="SignalP"/>
    </source>
</evidence>
<accession>A0A6B0U3E6</accession>
<dbReference type="Proteomes" id="UP000436016">
    <property type="component" value="Unassembled WGS sequence"/>
</dbReference>
<name>A0A6B0U3E6_9RHOB</name>
<comment type="caution">
    <text evidence="2">The sequence shown here is derived from an EMBL/GenBank/DDBJ whole genome shotgun (WGS) entry which is preliminary data.</text>
</comment>
<dbReference type="AlphaFoldDB" id="A0A6B0U3E6"/>
<dbReference type="PROSITE" id="PS51257">
    <property type="entry name" value="PROKAR_LIPOPROTEIN"/>
    <property type="match status" value="1"/>
</dbReference>
<gene>
    <name evidence="2" type="ORF">GSH16_08470</name>
</gene>
<protein>
    <submittedName>
        <fullName evidence="2">DUF2927 domain-containing protein</fullName>
    </submittedName>
</protein>
<proteinExistence type="predicted"/>
<feature type="chain" id="PRO_5025438251" evidence="1">
    <location>
        <begin position="25"/>
        <end position="461"/>
    </location>
</feature>
<keyword evidence="1" id="KW-0732">Signal</keyword>
<dbReference type="InterPro" id="IPR021323">
    <property type="entry name" value="DUF2927"/>
</dbReference>
<feature type="signal peptide" evidence="1">
    <location>
        <begin position="1"/>
        <end position="24"/>
    </location>
</feature>
<dbReference type="RefSeq" id="WP_160853998.1">
    <property type="nucleotide sequence ID" value="NZ_WUWG01000003.1"/>
</dbReference>
<dbReference type="EMBL" id="WUWG01000003">
    <property type="protein sequence ID" value="MXU65481.1"/>
    <property type="molecule type" value="Genomic_DNA"/>
</dbReference>
<evidence type="ECO:0000313" key="2">
    <source>
        <dbReference type="EMBL" id="MXU65481.1"/>
    </source>
</evidence>
<organism evidence="2 3">
    <name type="scientific">Oceanomicrobium pacificus</name>
    <dbReference type="NCBI Taxonomy" id="2692916"/>
    <lineage>
        <taxon>Bacteria</taxon>
        <taxon>Pseudomonadati</taxon>
        <taxon>Pseudomonadota</taxon>
        <taxon>Alphaproteobacteria</taxon>
        <taxon>Rhodobacterales</taxon>
        <taxon>Paracoccaceae</taxon>
        <taxon>Oceanomicrobium</taxon>
    </lineage>
</organism>